<accession>A0A0A9HLJ4</accession>
<protein>
    <submittedName>
        <fullName evidence="1">Uncharacterized protein</fullName>
    </submittedName>
</protein>
<evidence type="ECO:0000313" key="1">
    <source>
        <dbReference type="EMBL" id="JAE36704.1"/>
    </source>
</evidence>
<dbReference type="EMBL" id="GBRH01161192">
    <property type="protein sequence ID" value="JAE36704.1"/>
    <property type="molecule type" value="Transcribed_RNA"/>
</dbReference>
<reference evidence="1" key="1">
    <citation type="submission" date="2014-09" db="EMBL/GenBank/DDBJ databases">
        <authorList>
            <person name="Magalhaes I.L.F."/>
            <person name="Oliveira U."/>
            <person name="Santos F.R."/>
            <person name="Vidigal T.H.D.A."/>
            <person name="Brescovit A.D."/>
            <person name="Santos A.J."/>
        </authorList>
    </citation>
    <scope>NUCLEOTIDE SEQUENCE</scope>
    <source>
        <tissue evidence="1">Shoot tissue taken approximately 20 cm above the soil surface</tissue>
    </source>
</reference>
<proteinExistence type="predicted"/>
<reference evidence="1" key="2">
    <citation type="journal article" date="2015" name="Data Brief">
        <title>Shoot transcriptome of the giant reed, Arundo donax.</title>
        <authorList>
            <person name="Barrero R.A."/>
            <person name="Guerrero F.D."/>
            <person name="Moolhuijzen P."/>
            <person name="Goolsby J.A."/>
            <person name="Tidwell J."/>
            <person name="Bellgard S.E."/>
            <person name="Bellgard M.I."/>
        </authorList>
    </citation>
    <scope>NUCLEOTIDE SEQUENCE</scope>
    <source>
        <tissue evidence="1">Shoot tissue taken approximately 20 cm above the soil surface</tissue>
    </source>
</reference>
<dbReference type="AlphaFoldDB" id="A0A0A9HLJ4"/>
<sequence>MILSIAPPLLPLSVLLICKRFALHRKRAYKELLELTT</sequence>
<name>A0A0A9HLJ4_ARUDO</name>
<organism evidence="1">
    <name type="scientific">Arundo donax</name>
    <name type="common">Giant reed</name>
    <name type="synonym">Donax arundinaceus</name>
    <dbReference type="NCBI Taxonomy" id="35708"/>
    <lineage>
        <taxon>Eukaryota</taxon>
        <taxon>Viridiplantae</taxon>
        <taxon>Streptophyta</taxon>
        <taxon>Embryophyta</taxon>
        <taxon>Tracheophyta</taxon>
        <taxon>Spermatophyta</taxon>
        <taxon>Magnoliopsida</taxon>
        <taxon>Liliopsida</taxon>
        <taxon>Poales</taxon>
        <taxon>Poaceae</taxon>
        <taxon>PACMAD clade</taxon>
        <taxon>Arundinoideae</taxon>
        <taxon>Arundineae</taxon>
        <taxon>Arundo</taxon>
    </lineage>
</organism>